<dbReference type="GO" id="GO:0005549">
    <property type="term" value="F:odorant binding"/>
    <property type="evidence" value="ECO:0007669"/>
    <property type="project" value="InterPro"/>
</dbReference>
<gene>
    <name evidence="5" type="ORF">R5R35_013674</name>
</gene>
<dbReference type="PANTHER" id="PTHR21066">
    <property type="entry name" value="ODORANT-BINDING PROTEIN 59A-RELATED"/>
    <property type="match status" value="1"/>
</dbReference>
<dbReference type="GO" id="GO:0005576">
    <property type="term" value="C:extracellular region"/>
    <property type="evidence" value="ECO:0007669"/>
    <property type="project" value="UniProtKB-SubCell"/>
</dbReference>
<sequence>MNAASAVALAAALAAGLVVAARAASASAPAVGNPAALPPPKGARCQETPTVAEKLEKDIAECQEEIKLSILKEVLESLDAPQNEATVSRRRSKREAISGDDRRIAGCLLQCVYRRVGAVDQRGFPAAEGLVQLYGAGAANAEYRAATTHAVQLCHQRAYQRRAAAAAAAGAEGQGAQTCELAFDIFECVSERIEQYCLGGA</sequence>
<organism evidence="5 6">
    <name type="scientific">Gryllus longicercus</name>
    <dbReference type="NCBI Taxonomy" id="2509291"/>
    <lineage>
        <taxon>Eukaryota</taxon>
        <taxon>Metazoa</taxon>
        <taxon>Ecdysozoa</taxon>
        <taxon>Arthropoda</taxon>
        <taxon>Hexapoda</taxon>
        <taxon>Insecta</taxon>
        <taxon>Pterygota</taxon>
        <taxon>Neoptera</taxon>
        <taxon>Polyneoptera</taxon>
        <taxon>Orthoptera</taxon>
        <taxon>Ensifera</taxon>
        <taxon>Gryllidea</taxon>
        <taxon>Grylloidea</taxon>
        <taxon>Gryllidae</taxon>
        <taxon>Gryllinae</taxon>
        <taxon>Gryllus</taxon>
    </lineage>
</organism>
<evidence type="ECO:0000313" key="5">
    <source>
        <dbReference type="EMBL" id="KAK7868388.1"/>
    </source>
</evidence>
<dbReference type="EMBL" id="JAZDUA010000096">
    <property type="protein sequence ID" value="KAK7868388.1"/>
    <property type="molecule type" value="Genomic_DNA"/>
</dbReference>
<evidence type="ECO:0008006" key="7">
    <source>
        <dbReference type="Google" id="ProtNLM"/>
    </source>
</evidence>
<evidence type="ECO:0000256" key="4">
    <source>
        <dbReference type="SAM" id="SignalP"/>
    </source>
</evidence>
<feature type="chain" id="PRO_5042931316" description="Odorant binding protein" evidence="4">
    <location>
        <begin position="21"/>
        <end position="201"/>
    </location>
</feature>
<accession>A0AAN9VQK5</accession>
<dbReference type="PANTHER" id="PTHR21066:SF18">
    <property type="entry name" value="ODORANT-BINDING PROTEIN 73A, ISOFORM B"/>
    <property type="match status" value="1"/>
</dbReference>
<dbReference type="InterPro" id="IPR036728">
    <property type="entry name" value="PBP_GOBP_sf"/>
</dbReference>
<dbReference type="Gene3D" id="1.10.238.20">
    <property type="entry name" value="Pheromone/general odorant binding protein domain"/>
    <property type="match status" value="1"/>
</dbReference>
<keyword evidence="3" id="KW-0964">Secreted</keyword>
<comment type="subcellular location">
    <subcellularLocation>
        <location evidence="1">Secreted</location>
    </subcellularLocation>
</comment>
<evidence type="ECO:0000256" key="2">
    <source>
        <dbReference type="ARBA" id="ARBA00008098"/>
    </source>
</evidence>
<proteinExistence type="inferred from homology"/>
<dbReference type="AlphaFoldDB" id="A0AAN9VQK5"/>
<comment type="similarity">
    <text evidence="2">Belongs to the PBP/GOBP family.</text>
</comment>
<comment type="caution">
    <text evidence="5">The sequence shown here is derived from an EMBL/GenBank/DDBJ whole genome shotgun (WGS) entry which is preliminary data.</text>
</comment>
<evidence type="ECO:0000256" key="3">
    <source>
        <dbReference type="ARBA" id="ARBA00022525"/>
    </source>
</evidence>
<feature type="signal peptide" evidence="4">
    <location>
        <begin position="1"/>
        <end position="20"/>
    </location>
</feature>
<dbReference type="SUPFAM" id="SSF47565">
    <property type="entry name" value="Insect pheromone/odorant-binding proteins"/>
    <property type="match status" value="1"/>
</dbReference>
<protein>
    <recommendedName>
        <fullName evidence="7">Odorant binding protein</fullName>
    </recommendedName>
</protein>
<name>A0AAN9VQK5_9ORTH</name>
<dbReference type="Pfam" id="PF01395">
    <property type="entry name" value="PBP_GOBP"/>
    <property type="match status" value="1"/>
</dbReference>
<dbReference type="InterPro" id="IPR052295">
    <property type="entry name" value="Odorant-binding_protein"/>
</dbReference>
<dbReference type="Proteomes" id="UP001378592">
    <property type="component" value="Unassembled WGS sequence"/>
</dbReference>
<dbReference type="InterPro" id="IPR006170">
    <property type="entry name" value="PBP/GOBP"/>
</dbReference>
<keyword evidence="4" id="KW-0732">Signal</keyword>
<evidence type="ECO:0000256" key="1">
    <source>
        <dbReference type="ARBA" id="ARBA00004613"/>
    </source>
</evidence>
<reference evidence="5 6" key="1">
    <citation type="submission" date="2024-03" db="EMBL/GenBank/DDBJ databases">
        <title>The genome assembly and annotation of the cricket Gryllus longicercus Weissman &amp; Gray.</title>
        <authorList>
            <person name="Szrajer S."/>
            <person name="Gray D."/>
            <person name="Ylla G."/>
        </authorList>
    </citation>
    <scope>NUCLEOTIDE SEQUENCE [LARGE SCALE GENOMIC DNA]</scope>
    <source>
        <strain evidence="5">DAG 2021-001</strain>
        <tissue evidence="5">Whole body minus gut</tissue>
    </source>
</reference>
<evidence type="ECO:0000313" key="6">
    <source>
        <dbReference type="Proteomes" id="UP001378592"/>
    </source>
</evidence>
<keyword evidence="6" id="KW-1185">Reference proteome</keyword>